<comment type="caution">
    <text evidence="1">The sequence shown here is derived from an EMBL/GenBank/DDBJ whole genome shotgun (WGS) entry which is preliminary data.</text>
</comment>
<gene>
    <name evidence="1" type="ORF">AB1Y20_001214</name>
</gene>
<name>A0AB34KCR0_PRYPA</name>
<organism evidence="1 2">
    <name type="scientific">Prymnesium parvum</name>
    <name type="common">Toxic golden alga</name>
    <dbReference type="NCBI Taxonomy" id="97485"/>
    <lineage>
        <taxon>Eukaryota</taxon>
        <taxon>Haptista</taxon>
        <taxon>Haptophyta</taxon>
        <taxon>Prymnesiophyceae</taxon>
        <taxon>Prymnesiales</taxon>
        <taxon>Prymnesiaceae</taxon>
        <taxon>Prymnesium</taxon>
    </lineage>
</organism>
<evidence type="ECO:0000313" key="2">
    <source>
        <dbReference type="Proteomes" id="UP001515480"/>
    </source>
</evidence>
<dbReference type="Proteomes" id="UP001515480">
    <property type="component" value="Unassembled WGS sequence"/>
</dbReference>
<evidence type="ECO:0000313" key="1">
    <source>
        <dbReference type="EMBL" id="KAL1530304.1"/>
    </source>
</evidence>
<dbReference type="EMBL" id="JBGBPQ010000001">
    <property type="protein sequence ID" value="KAL1530304.1"/>
    <property type="molecule type" value="Genomic_DNA"/>
</dbReference>
<keyword evidence="2" id="KW-1185">Reference proteome</keyword>
<proteinExistence type="predicted"/>
<protein>
    <submittedName>
        <fullName evidence="1">Uncharacterized protein</fullName>
    </submittedName>
</protein>
<accession>A0AB34KCR0</accession>
<dbReference type="AlphaFoldDB" id="A0AB34KCR0"/>
<sequence>MTAALPRTALPMSGPSSTARSSIAAIVDVANDASLGAAAPPPAAGVCVRVMGVAGERVGVGSCDRKAEMNSSTVRRTARPWLMAPLGDGAMVTARTP</sequence>
<reference evidence="1 2" key="1">
    <citation type="journal article" date="2024" name="Science">
        <title>Giant polyketide synthase enzymes in the biosynthesis of giant marine polyether toxins.</title>
        <authorList>
            <person name="Fallon T.R."/>
            <person name="Shende V.V."/>
            <person name="Wierzbicki I.H."/>
            <person name="Pendleton A.L."/>
            <person name="Watervoot N.F."/>
            <person name="Auber R.P."/>
            <person name="Gonzalez D.J."/>
            <person name="Wisecaver J.H."/>
            <person name="Moore B.S."/>
        </authorList>
    </citation>
    <scope>NUCLEOTIDE SEQUENCE [LARGE SCALE GENOMIC DNA]</scope>
    <source>
        <strain evidence="1 2">12B1</strain>
    </source>
</reference>